<feature type="signal peptide" evidence="1">
    <location>
        <begin position="1"/>
        <end position="17"/>
    </location>
</feature>
<dbReference type="EMBL" id="JBHSMZ010000016">
    <property type="protein sequence ID" value="MFC5550789.1"/>
    <property type="molecule type" value="Genomic_DNA"/>
</dbReference>
<comment type="caution">
    <text evidence="2">The sequence shown here is derived from an EMBL/GenBank/DDBJ whole genome shotgun (WGS) entry which is preliminary data.</text>
</comment>
<accession>A0ABW0S1J1</accession>
<keyword evidence="3" id="KW-1185">Reference proteome</keyword>
<evidence type="ECO:0000256" key="1">
    <source>
        <dbReference type="SAM" id="SignalP"/>
    </source>
</evidence>
<name>A0ABW0S1J1_9BURK</name>
<reference evidence="3" key="1">
    <citation type="journal article" date="2019" name="Int. J. Syst. Evol. Microbiol.">
        <title>The Global Catalogue of Microorganisms (GCM) 10K type strain sequencing project: providing services to taxonomists for standard genome sequencing and annotation.</title>
        <authorList>
            <consortium name="The Broad Institute Genomics Platform"/>
            <consortium name="The Broad Institute Genome Sequencing Center for Infectious Disease"/>
            <person name="Wu L."/>
            <person name="Ma J."/>
        </authorList>
    </citation>
    <scope>NUCLEOTIDE SEQUENCE [LARGE SCALE GENOMIC DNA]</scope>
    <source>
        <strain evidence="3">CGMCC 4.5798</strain>
    </source>
</reference>
<sequence>MRRALMLLLLLPCTAFALEPLSDNALAKIGGRDGMSFNLSNFAMSGNAVMRYTTPDGRGSLGIGNLSASRSDNVDAPFADPYRLDVIQRGQGGAEIVNIAMPQNVLGREAWQMAFDFDVGDKGMVVYGGSVILKDLVYYGGGFQWSTPAAGDGLAFGMATHMEIGSLSLQPNGRTAVGEAMVLSGVKIGAATEDGSAPVSPWRLADVSAQAGIFNARTDEAGNSRLHIGINWPEAGASAAAGALQIENISFRSDAGGTVAPNVDLGSSRIGSIQLQYLDIKFRP</sequence>
<protein>
    <submittedName>
        <fullName evidence="2">Uncharacterized protein</fullName>
    </submittedName>
</protein>
<evidence type="ECO:0000313" key="2">
    <source>
        <dbReference type="EMBL" id="MFC5550789.1"/>
    </source>
</evidence>
<evidence type="ECO:0000313" key="3">
    <source>
        <dbReference type="Proteomes" id="UP001596086"/>
    </source>
</evidence>
<organism evidence="2 3">
    <name type="scientific">Massilia aerilata</name>
    <dbReference type="NCBI Taxonomy" id="453817"/>
    <lineage>
        <taxon>Bacteria</taxon>
        <taxon>Pseudomonadati</taxon>
        <taxon>Pseudomonadota</taxon>
        <taxon>Betaproteobacteria</taxon>
        <taxon>Burkholderiales</taxon>
        <taxon>Oxalobacteraceae</taxon>
        <taxon>Telluria group</taxon>
        <taxon>Massilia</taxon>
    </lineage>
</organism>
<dbReference type="RefSeq" id="WP_379773921.1">
    <property type="nucleotide sequence ID" value="NZ_JBHSMZ010000016.1"/>
</dbReference>
<keyword evidence="1" id="KW-0732">Signal</keyword>
<proteinExistence type="predicted"/>
<dbReference type="Proteomes" id="UP001596086">
    <property type="component" value="Unassembled WGS sequence"/>
</dbReference>
<feature type="chain" id="PRO_5046439157" evidence="1">
    <location>
        <begin position="18"/>
        <end position="284"/>
    </location>
</feature>
<gene>
    <name evidence="2" type="ORF">ACFPO9_19910</name>
</gene>